<organism evidence="1 2">
    <name type="scientific">Actinidia rufa</name>
    <dbReference type="NCBI Taxonomy" id="165716"/>
    <lineage>
        <taxon>Eukaryota</taxon>
        <taxon>Viridiplantae</taxon>
        <taxon>Streptophyta</taxon>
        <taxon>Embryophyta</taxon>
        <taxon>Tracheophyta</taxon>
        <taxon>Spermatophyta</taxon>
        <taxon>Magnoliopsida</taxon>
        <taxon>eudicotyledons</taxon>
        <taxon>Gunneridae</taxon>
        <taxon>Pentapetalae</taxon>
        <taxon>asterids</taxon>
        <taxon>Ericales</taxon>
        <taxon>Actinidiaceae</taxon>
        <taxon>Actinidia</taxon>
    </lineage>
</organism>
<dbReference type="PANTHER" id="PTHR33358:SF12">
    <property type="entry name" value="F-BOX PROTEIN WITH A DOMAIN PROTEIN"/>
    <property type="match status" value="1"/>
</dbReference>
<accession>A0A7J0EZ71</accession>
<sequence>MVIAKLYTIMEMIADRVEMHKNIGEQRNNWNSLLLTSINTITLTASHDDRNGSDERFNHLNWRKSNGNAARLFKQLHEEIRTTVSIGTPTLDDVKEAMDKVLALDKAYPLPLLGVMLEKFPKTVEPARWWPEKEQKQAHKGFGGRKNNNNGWDSKLEEELKAINMVLKRKDAEDYLRLGGKALKLNKALAISGPLLTGLAAVGSALVGTTSCGSFAVRARNCCRCFVKCCEHIRAWRASWDGV</sequence>
<dbReference type="OrthoDB" id="1897643at2759"/>
<dbReference type="PANTHER" id="PTHR33358">
    <property type="entry name" value="F-BOX PROTEIN WITH A DOMAIN PROTEIN"/>
    <property type="match status" value="1"/>
</dbReference>
<dbReference type="EMBL" id="BJWL01000008">
    <property type="protein sequence ID" value="GFY91731.1"/>
    <property type="molecule type" value="Genomic_DNA"/>
</dbReference>
<dbReference type="AlphaFoldDB" id="A0A7J0EZ71"/>
<reference evidence="1 2" key="1">
    <citation type="submission" date="2019-07" db="EMBL/GenBank/DDBJ databases">
        <title>De Novo Assembly of kiwifruit Actinidia rufa.</title>
        <authorList>
            <person name="Sugita-Konishi S."/>
            <person name="Sato K."/>
            <person name="Mori E."/>
            <person name="Abe Y."/>
            <person name="Kisaki G."/>
            <person name="Hamano K."/>
            <person name="Suezawa K."/>
            <person name="Otani M."/>
            <person name="Fukuda T."/>
            <person name="Manabe T."/>
            <person name="Gomi K."/>
            <person name="Tabuchi M."/>
            <person name="Akimitsu K."/>
            <person name="Kataoka I."/>
        </authorList>
    </citation>
    <scope>NUCLEOTIDE SEQUENCE [LARGE SCALE GENOMIC DNA]</scope>
    <source>
        <strain evidence="2">cv. Fuchu</strain>
    </source>
</reference>
<dbReference type="Pfam" id="PF14476">
    <property type="entry name" value="Chloroplast_duf"/>
    <property type="match status" value="2"/>
</dbReference>
<dbReference type="InterPro" id="IPR027949">
    <property type="entry name" value="Chloroplast_duf"/>
</dbReference>
<evidence type="ECO:0008006" key="3">
    <source>
        <dbReference type="Google" id="ProtNLM"/>
    </source>
</evidence>
<protein>
    <recommendedName>
        <fullName evidence="3">F-box protein</fullName>
    </recommendedName>
</protein>
<evidence type="ECO:0000313" key="1">
    <source>
        <dbReference type="EMBL" id="GFY91731.1"/>
    </source>
</evidence>
<gene>
    <name evidence="1" type="ORF">Acr_08g0001270</name>
</gene>
<proteinExistence type="predicted"/>
<keyword evidence="2" id="KW-1185">Reference proteome</keyword>
<comment type="caution">
    <text evidence="1">The sequence shown here is derived from an EMBL/GenBank/DDBJ whole genome shotgun (WGS) entry which is preliminary data.</text>
</comment>
<dbReference type="Proteomes" id="UP000585474">
    <property type="component" value="Unassembled WGS sequence"/>
</dbReference>
<name>A0A7J0EZ71_9ERIC</name>
<evidence type="ECO:0000313" key="2">
    <source>
        <dbReference type="Proteomes" id="UP000585474"/>
    </source>
</evidence>